<dbReference type="PANTHER" id="PTHR30336:SF4">
    <property type="entry name" value="ENVELOPE BIOGENESIS FACTOR ELYC"/>
    <property type="match status" value="1"/>
</dbReference>
<dbReference type="GO" id="GO:0000270">
    <property type="term" value="P:peptidoglycan metabolic process"/>
    <property type="evidence" value="ECO:0007669"/>
    <property type="project" value="TreeGrafter"/>
</dbReference>
<accession>A0A941F5P9</accession>
<dbReference type="InterPro" id="IPR014729">
    <property type="entry name" value="Rossmann-like_a/b/a_fold"/>
</dbReference>
<feature type="transmembrane region" description="Helical" evidence="1">
    <location>
        <begin position="12"/>
        <end position="36"/>
    </location>
</feature>
<dbReference type="GO" id="GO:0043164">
    <property type="term" value="P:Gram-negative-bacterium-type cell wall biogenesis"/>
    <property type="evidence" value="ECO:0007669"/>
    <property type="project" value="TreeGrafter"/>
</dbReference>
<dbReference type="InterPro" id="IPR003848">
    <property type="entry name" value="DUF218"/>
</dbReference>
<dbReference type="CDD" id="cd06259">
    <property type="entry name" value="YdcF-like"/>
    <property type="match status" value="1"/>
</dbReference>
<dbReference type="EMBL" id="JAGTAR010000030">
    <property type="protein sequence ID" value="MBR8537318.1"/>
    <property type="molecule type" value="Genomic_DNA"/>
</dbReference>
<dbReference type="InterPro" id="IPR051599">
    <property type="entry name" value="Cell_Envelope_Assoc"/>
</dbReference>
<dbReference type="Pfam" id="PF02698">
    <property type="entry name" value="DUF218"/>
    <property type="match status" value="1"/>
</dbReference>
<evidence type="ECO:0000256" key="1">
    <source>
        <dbReference type="SAM" id="Phobius"/>
    </source>
</evidence>
<dbReference type="RefSeq" id="WP_212192343.1">
    <property type="nucleotide sequence ID" value="NZ_JAGTAR010000030.1"/>
</dbReference>
<keyword evidence="1" id="KW-0472">Membrane</keyword>
<dbReference type="Gene3D" id="3.40.50.620">
    <property type="entry name" value="HUPs"/>
    <property type="match status" value="1"/>
</dbReference>
<feature type="domain" description="DUF218" evidence="2">
    <location>
        <begin position="57"/>
        <end position="221"/>
    </location>
</feature>
<reference evidence="3" key="1">
    <citation type="journal article" date="2018" name="Int. J. Syst. Evol. Microbiol.">
        <title>Carboxylicivirga sediminis sp. nov., isolated from coastal sediment.</title>
        <authorList>
            <person name="Wang F.Q."/>
            <person name="Ren L.H."/>
            <person name="Zou R.J."/>
            <person name="Sun Y.Z."/>
            <person name="Liu X.J."/>
            <person name="Jiang F."/>
            <person name="Liu L.J."/>
        </authorList>
    </citation>
    <scope>NUCLEOTIDE SEQUENCE</scope>
    <source>
        <strain evidence="3">JR1</strain>
    </source>
</reference>
<dbReference type="PANTHER" id="PTHR30336">
    <property type="entry name" value="INNER MEMBRANE PROTEIN, PROBABLE PERMEASE"/>
    <property type="match status" value="1"/>
</dbReference>
<evidence type="ECO:0000313" key="4">
    <source>
        <dbReference type="Proteomes" id="UP000679220"/>
    </source>
</evidence>
<reference evidence="3" key="2">
    <citation type="submission" date="2021-04" db="EMBL/GenBank/DDBJ databases">
        <authorList>
            <person name="Zhang T."/>
            <person name="Zhang Y."/>
            <person name="Lu D."/>
            <person name="Zuo D."/>
            <person name="Du Z."/>
        </authorList>
    </citation>
    <scope>NUCLEOTIDE SEQUENCE</scope>
    <source>
        <strain evidence="3">JR1</strain>
    </source>
</reference>
<organism evidence="3 4">
    <name type="scientific">Carboxylicivirga sediminis</name>
    <dbReference type="NCBI Taxonomy" id="2006564"/>
    <lineage>
        <taxon>Bacteria</taxon>
        <taxon>Pseudomonadati</taxon>
        <taxon>Bacteroidota</taxon>
        <taxon>Bacteroidia</taxon>
        <taxon>Marinilabiliales</taxon>
        <taxon>Marinilabiliaceae</taxon>
        <taxon>Carboxylicivirga</taxon>
    </lineage>
</organism>
<proteinExistence type="predicted"/>
<evidence type="ECO:0000259" key="2">
    <source>
        <dbReference type="Pfam" id="PF02698"/>
    </source>
</evidence>
<dbReference type="GO" id="GO:0005886">
    <property type="term" value="C:plasma membrane"/>
    <property type="evidence" value="ECO:0007669"/>
    <property type="project" value="TreeGrafter"/>
</dbReference>
<keyword evidence="1" id="KW-0812">Transmembrane</keyword>
<keyword evidence="4" id="KW-1185">Reference proteome</keyword>
<name>A0A941F5P9_9BACT</name>
<comment type="caution">
    <text evidence="3">The sequence shown here is derived from an EMBL/GenBank/DDBJ whole genome shotgun (WGS) entry which is preliminary data.</text>
</comment>
<keyword evidence="1" id="KW-1133">Transmembrane helix</keyword>
<evidence type="ECO:0000313" key="3">
    <source>
        <dbReference type="EMBL" id="MBR8537318.1"/>
    </source>
</evidence>
<dbReference type="Proteomes" id="UP000679220">
    <property type="component" value="Unassembled WGS sequence"/>
</dbReference>
<dbReference type="AlphaFoldDB" id="A0A941F5P9"/>
<sequence>MAGIIFKRKKRRTYFFAGACIIFLIFSNTLLFQAIISSWEYPVENVEVTVTNNRPVAVLGGLSSYDDKTDRIYFNEATDRLMQVLLIHKKDTSQKIVISGGSAEIYFKEKPEAEYLKDYLLAIGIESDKMLFETKSRNTHENAFYTAALFDSLHMDKDITLITSAFHVKRATSCFKQQGFRVYPIATNAYSKHQPLKPADYFMPSLETLQSWPILLKEWMGIMVYKLKGYI</sequence>
<gene>
    <name evidence="3" type="ORF">KDU71_17245</name>
</gene>
<protein>
    <submittedName>
        <fullName evidence="3">YdcF family protein</fullName>
    </submittedName>
</protein>